<evidence type="ECO:0000313" key="6">
    <source>
        <dbReference type="EMBL" id="CAH2036908.1"/>
    </source>
</evidence>
<comment type="similarity">
    <text evidence="1">Belongs to the SEN54 family.</text>
</comment>
<feature type="region of interest" description="Disordered" evidence="4">
    <location>
        <begin position="160"/>
        <end position="195"/>
    </location>
</feature>
<protein>
    <recommendedName>
        <fullName evidence="5">tRNA-splicing endonuclease subunit Sen54 N-terminal domain-containing protein</fullName>
    </recommendedName>
</protein>
<feature type="compositionally biased region" description="Polar residues" evidence="4">
    <location>
        <begin position="350"/>
        <end position="365"/>
    </location>
</feature>
<dbReference type="Proteomes" id="UP000837857">
    <property type="component" value="Chromosome 10"/>
</dbReference>
<evidence type="ECO:0000256" key="3">
    <source>
        <dbReference type="SAM" id="Coils"/>
    </source>
</evidence>
<dbReference type="InterPro" id="IPR024337">
    <property type="entry name" value="tRNA_splic_suSen54"/>
</dbReference>
<feature type="compositionally biased region" description="Polar residues" evidence="4">
    <location>
        <begin position="177"/>
        <end position="186"/>
    </location>
</feature>
<dbReference type="InterPro" id="IPR024336">
    <property type="entry name" value="tRNA_splic_suSen54_N"/>
</dbReference>
<feature type="coiled-coil region" evidence="3">
    <location>
        <begin position="522"/>
        <end position="549"/>
    </location>
</feature>
<dbReference type="PANTHER" id="PTHR21027:SF1">
    <property type="entry name" value="TRNA-SPLICING ENDONUCLEASE SUBUNIT SEN54"/>
    <property type="match status" value="1"/>
</dbReference>
<evidence type="ECO:0000256" key="2">
    <source>
        <dbReference type="ARBA" id="ARBA00022694"/>
    </source>
</evidence>
<dbReference type="PANTHER" id="PTHR21027">
    <property type="entry name" value="TRNA-SPLICING ENDONUCLEASE SUBUNIT SEN54"/>
    <property type="match status" value="1"/>
</dbReference>
<dbReference type="Pfam" id="PF12928">
    <property type="entry name" value="tRNA_int_end_N2"/>
    <property type="match status" value="1"/>
</dbReference>
<evidence type="ECO:0000259" key="5">
    <source>
        <dbReference type="Pfam" id="PF12928"/>
    </source>
</evidence>
<evidence type="ECO:0000256" key="1">
    <source>
        <dbReference type="ARBA" id="ARBA00005736"/>
    </source>
</evidence>
<accession>A0ABN8HRE5</accession>
<keyword evidence="7" id="KW-1185">Reference proteome</keyword>
<keyword evidence="2" id="KW-0819">tRNA processing</keyword>
<keyword evidence="3" id="KW-0175">Coiled coil</keyword>
<dbReference type="EMBL" id="OW152822">
    <property type="protein sequence ID" value="CAH2036908.1"/>
    <property type="molecule type" value="Genomic_DNA"/>
</dbReference>
<feature type="domain" description="tRNA-splicing endonuclease subunit Sen54 N-terminal" evidence="5">
    <location>
        <begin position="55"/>
        <end position="117"/>
    </location>
</feature>
<gene>
    <name evidence="6" type="ORF">IPOD504_LOCUS929</name>
</gene>
<feature type="non-terminal residue" evidence="6">
    <location>
        <position position="1"/>
    </location>
</feature>
<evidence type="ECO:0000313" key="7">
    <source>
        <dbReference type="Proteomes" id="UP000837857"/>
    </source>
</evidence>
<feature type="region of interest" description="Disordered" evidence="4">
    <location>
        <begin position="326"/>
        <end position="369"/>
    </location>
</feature>
<proteinExistence type="inferred from homology"/>
<organism evidence="6 7">
    <name type="scientific">Iphiclides podalirius</name>
    <name type="common">scarce swallowtail</name>
    <dbReference type="NCBI Taxonomy" id="110791"/>
    <lineage>
        <taxon>Eukaryota</taxon>
        <taxon>Metazoa</taxon>
        <taxon>Ecdysozoa</taxon>
        <taxon>Arthropoda</taxon>
        <taxon>Hexapoda</taxon>
        <taxon>Insecta</taxon>
        <taxon>Pterygota</taxon>
        <taxon>Neoptera</taxon>
        <taxon>Endopterygota</taxon>
        <taxon>Lepidoptera</taxon>
        <taxon>Glossata</taxon>
        <taxon>Ditrysia</taxon>
        <taxon>Papilionoidea</taxon>
        <taxon>Papilionidae</taxon>
        <taxon>Papilioninae</taxon>
        <taxon>Iphiclides</taxon>
    </lineage>
</organism>
<evidence type="ECO:0000256" key="4">
    <source>
        <dbReference type="SAM" id="MobiDB-lite"/>
    </source>
</evidence>
<reference evidence="6" key="1">
    <citation type="submission" date="2022-03" db="EMBL/GenBank/DDBJ databases">
        <authorList>
            <person name="Martin H S."/>
        </authorList>
    </citation>
    <scope>NUCLEOTIDE SEQUENCE</scope>
</reference>
<name>A0ABN8HRE5_9NEOP</name>
<sequence length="838" mass="95516">MDKLNTLTGFELVDKGITKIQANLPELGLKDVYPTGSWLEEKQIQAAIDARKQLICAERIEKSGTISHAEWRENLMLAEVTQKNGGHWQFMGHNIGKQLYLYPEETLFLMEINCLLLKHNDVKVSLQQAYSLLFRDKVSLTQYIVYASLSRVGYKVLRHKNTTPDKDNCDQRKLQKDNVTANNSNEKSGDDQNKQAVVSEIQSKVISKSTGDENDSAMDASSEIYDNIPNSDANHATDATVNSNHCDDESRISNAYSRQILKITSRKYKPCDGKKLAKCFKSLPNVLHRQTVTVDAPEKEFVPSSISFARAAYTLNLKAVKSKGRRRALRSYSAGDEASGSHVRRVRNAPESSARNVPGYGTNQPRARFDPRQHRFPQLRPSDFWRAPFPTDYYVTFPRLLFSSMFPRLQNFYRPQYFGLSPHHSCGRFRKRLRDNAQGYHFESIKQLAARLKALTRTGSAQPENMEALNKLIQTYNNRYKSSIRLTPDHEIVESENIMETIDLDDDDEQTKSKRPRLDDTYTRNLNEIKELAKRLKELESEGKATARHRRSFSSLLRTFNKSYNADVHMSRDNEVLDRRHITLDSSSDSDCAMNEPETGYVGKKLRNPFNVLKRLSEKRAGQCFPYEPSASTSTDYSHVDLTVNDPYNEVLVKSIGDRWLPCRDDFGRPELPAPGARMLTDNLIYNYANYHPRDWASWPELKVAYLASVEESARAFAREAEECCSIVKPEDCADMATVLSKLSIVKPAGDPAEETALRVVYDVYNRDVQNFRKTSPPTPHFRVLCFDQTSTFPAGEEIAGLQSKYKDGVHIVFAIVNEGTRFHGSCKVNWLGAFLRR</sequence>
<feature type="compositionally biased region" description="Basic and acidic residues" evidence="4">
    <location>
        <begin position="162"/>
        <end position="176"/>
    </location>
</feature>